<dbReference type="RefSeq" id="WP_012964273.1">
    <property type="nucleotide sequence ID" value="NC_013799.1"/>
</dbReference>
<name>D3DJU1_HYDTT</name>
<sequence>MIKINLAKEKDERRLLERELKPTVGLPKIPSIGISKERGIYYLGALLWLCLILIAVYYSRLSSEANQLKKEIDQLNAQKTVLQTKAKKFVEEKKAIETSIAQLENRIKDIEKSKDILLGLKSYYAPFNQTFFSYVKQAPSVSWISSYRENLDINSSVIKVEMELQSLDYSGISYYSKQLSSLSKVVSVSSIERKVNQYGFEYYSAKLSAEKTLYGGGKYGSSQ</sequence>
<keyword evidence="2" id="KW-0812">Transmembrane</keyword>
<reference evidence="3 4" key="1">
    <citation type="journal article" date="2010" name="J. Bacteriol.">
        <title>Complete genome sequence of the thermophilic, obligately chemolithoautotrophic hydrogen-oxidizing bacterium Hydrogenobacter thermophilus TK-6.</title>
        <authorList>
            <person name="Arai H."/>
            <person name="Kanbe H."/>
            <person name="Ishii M."/>
            <person name="Igarashi Y."/>
        </authorList>
    </citation>
    <scope>NUCLEOTIDE SEQUENCE [LARGE SCALE GENOMIC DNA]</scope>
    <source>
        <strain evidence="4">DSM 6534 / IAM 12695 / TK-6 [Tokyo]</strain>
    </source>
</reference>
<gene>
    <name evidence="3" type="ordered locus">HTH_1646</name>
</gene>
<organism evidence="3 4">
    <name type="scientific">Hydrogenobacter thermophilus (strain DSM 6534 / IAM 12695 / TK-6)</name>
    <dbReference type="NCBI Taxonomy" id="608538"/>
    <lineage>
        <taxon>Bacteria</taxon>
        <taxon>Pseudomonadati</taxon>
        <taxon>Aquificota</taxon>
        <taxon>Aquificia</taxon>
        <taxon>Aquificales</taxon>
        <taxon>Aquificaceae</taxon>
        <taxon>Hydrogenobacter</taxon>
    </lineage>
</organism>
<dbReference type="KEGG" id="hth:HTH_1646"/>
<keyword evidence="2" id="KW-1133">Transmembrane helix</keyword>
<keyword evidence="2" id="KW-0472">Membrane</keyword>
<dbReference type="OrthoDB" id="9844212at2"/>
<keyword evidence="4" id="KW-1185">Reference proteome</keyword>
<evidence type="ECO:0000256" key="2">
    <source>
        <dbReference type="SAM" id="Phobius"/>
    </source>
</evidence>
<dbReference type="Proteomes" id="UP000002574">
    <property type="component" value="Chromosome"/>
</dbReference>
<evidence type="ECO:0000256" key="1">
    <source>
        <dbReference type="SAM" id="Coils"/>
    </source>
</evidence>
<dbReference type="KEGG" id="hte:Hydth_1632"/>
<feature type="transmembrane region" description="Helical" evidence="2">
    <location>
        <begin position="40"/>
        <end position="58"/>
    </location>
</feature>
<evidence type="ECO:0000313" key="4">
    <source>
        <dbReference type="Proteomes" id="UP000002574"/>
    </source>
</evidence>
<keyword evidence="1" id="KW-0175">Coiled coil</keyword>
<evidence type="ECO:0000313" key="3">
    <source>
        <dbReference type="EMBL" id="BAI70093.1"/>
    </source>
</evidence>
<proteinExistence type="predicted"/>
<dbReference type="STRING" id="608538.HTH_1646"/>
<accession>D3DJU1</accession>
<dbReference type="AlphaFoldDB" id="D3DJU1"/>
<feature type="coiled-coil region" evidence="1">
    <location>
        <begin position="58"/>
        <end position="120"/>
    </location>
</feature>
<protein>
    <submittedName>
        <fullName evidence="3">Uncharacterized protein</fullName>
    </submittedName>
</protein>
<dbReference type="EMBL" id="AP011112">
    <property type="protein sequence ID" value="BAI70093.1"/>
    <property type="molecule type" value="Genomic_DNA"/>
</dbReference>